<dbReference type="AlphaFoldDB" id="A0A1H0C0F5"/>
<keyword evidence="3" id="KW-1185">Reference proteome</keyword>
<feature type="transmembrane region" description="Helical" evidence="1">
    <location>
        <begin position="170"/>
        <end position="192"/>
    </location>
</feature>
<feature type="transmembrane region" description="Helical" evidence="1">
    <location>
        <begin position="241"/>
        <end position="258"/>
    </location>
</feature>
<reference evidence="2 3" key="1">
    <citation type="submission" date="2016-10" db="EMBL/GenBank/DDBJ databases">
        <authorList>
            <person name="de Groot N.N."/>
        </authorList>
    </citation>
    <scope>NUCLEOTIDE SEQUENCE [LARGE SCALE GENOMIC DNA]</scope>
    <source>
        <strain evidence="2 3">CGMCC 1.3442</strain>
    </source>
</reference>
<feature type="transmembrane region" description="Helical" evidence="1">
    <location>
        <begin position="306"/>
        <end position="324"/>
    </location>
</feature>
<keyword evidence="1" id="KW-0472">Membrane</keyword>
<feature type="transmembrane region" description="Helical" evidence="1">
    <location>
        <begin position="198"/>
        <end position="220"/>
    </location>
</feature>
<gene>
    <name evidence="2" type="ORF">SAMN05216498_2459</name>
</gene>
<evidence type="ECO:0008006" key="4">
    <source>
        <dbReference type="Google" id="ProtNLM"/>
    </source>
</evidence>
<dbReference type="EMBL" id="FNIG01000005">
    <property type="protein sequence ID" value="SDN51373.1"/>
    <property type="molecule type" value="Genomic_DNA"/>
</dbReference>
<feature type="transmembrane region" description="Helical" evidence="1">
    <location>
        <begin position="387"/>
        <end position="408"/>
    </location>
</feature>
<feature type="transmembrane region" description="Helical" evidence="1">
    <location>
        <begin position="344"/>
        <end position="367"/>
    </location>
</feature>
<feature type="transmembrane region" description="Helical" evidence="1">
    <location>
        <begin position="428"/>
        <end position="450"/>
    </location>
</feature>
<feature type="transmembrane region" description="Helical" evidence="1">
    <location>
        <begin position="31"/>
        <end position="48"/>
    </location>
</feature>
<feature type="transmembrane region" description="Helical" evidence="1">
    <location>
        <begin position="264"/>
        <end position="285"/>
    </location>
</feature>
<name>A0A1H0C0F5_9BACI</name>
<dbReference type="RefSeq" id="WP_093856876.1">
    <property type="nucleotide sequence ID" value="NZ_BJVZ01000015.1"/>
</dbReference>
<evidence type="ECO:0000313" key="3">
    <source>
        <dbReference type="Proteomes" id="UP000199334"/>
    </source>
</evidence>
<organism evidence="2 3">
    <name type="scientific">Tenuibacillus multivorans</name>
    <dbReference type="NCBI Taxonomy" id="237069"/>
    <lineage>
        <taxon>Bacteria</taxon>
        <taxon>Bacillati</taxon>
        <taxon>Bacillota</taxon>
        <taxon>Bacilli</taxon>
        <taxon>Bacillales</taxon>
        <taxon>Bacillaceae</taxon>
        <taxon>Tenuibacillus</taxon>
    </lineage>
</organism>
<feature type="transmembrane region" description="Helical" evidence="1">
    <location>
        <begin position="123"/>
        <end position="149"/>
    </location>
</feature>
<evidence type="ECO:0000256" key="1">
    <source>
        <dbReference type="SAM" id="Phobius"/>
    </source>
</evidence>
<accession>A0A1H0C0F5</accession>
<dbReference type="Proteomes" id="UP000199334">
    <property type="component" value="Unassembled WGS sequence"/>
</dbReference>
<dbReference type="STRING" id="237069.SAMN05216498_2459"/>
<feature type="transmembrane region" description="Helical" evidence="1">
    <location>
        <begin position="6"/>
        <end position="24"/>
    </location>
</feature>
<protein>
    <recommendedName>
        <fullName evidence="4">Di-and tricarboxylate transporter</fullName>
    </recommendedName>
</protein>
<evidence type="ECO:0000313" key="2">
    <source>
        <dbReference type="EMBL" id="SDN51373.1"/>
    </source>
</evidence>
<keyword evidence="1" id="KW-0812">Transmembrane</keyword>
<dbReference type="OrthoDB" id="3171527at2"/>
<proteinExistence type="predicted"/>
<keyword evidence="1" id="KW-1133">Transmembrane helix</keyword>
<feature type="transmembrane region" description="Helical" evidence="1">
    <location>
        <begin position="84"/>
        <end position="103"/>
    </location>
</feature>
<sequence length="451" mass="49961">MKPKIIRPVAALLMGLTYLFSQFVDHPALPIIVSMFAAVTIVSFIPYLSKTPMILISSLLVISALMSINGEGLTAMFNSLNSNVGLLAIFIFVPLIAIPIRTGKYLDYLDTIFNHYVKSSRQLYIYLKMSIMGVGAVMNLGTIPIMYHLTGTTSFESYEDTRLKALIRGFAMSFLWSPYFISIALMLSYFDITWIDLFPIGFAFAIIGLLLGFLTIGTLSEPIETVQHNDETSIKKARRKLIELVLIIVAMTGLTMTIEHSVDLSVLTIIPIMAIIVSVIWSLFYQSPKQLGKNLLKYSQERLPKMGNELSLFIAAGTFGVAILNAGANDWIIYFLEGSGITHVLLLIPILTILVNALSFVGIHPIITNTTLAITLSTSPIFAEDHLILSIGLLIGWMMTILISPFSATNLMVGSLTNSNSVRVGLRMNWKYAIVLYAIFYLLLVGLYFIL</sequence>